<evidence type="ECO:0000256" key="8">
    <source>
        <dbReference type="SAM" id="Phobius"/>
    </source>
</evidence>
<dbReference type="EMBL" id="DS989841">
    <property type="protein sequence ID" value="EDX78760.1"/>
    <property type="molecule type" value="Genomic_DNA"/>
</dbReference>
<feature type="compositionally biased region" description="Polar residues" evidence="7">
    <location>
        <begin position="1"/>
        <end position="12"/>
    </location>
</feature>
<feature type="transmembrane region" description="Helical" evidence="8">
    <location>
        <begin position="29"/>
        <end position="53"/>
    </location>
</feature>
<keyword evidence="4 8" id="KW-0812">Transmembrane</keyword>
<dbReference type="Proteomes" id="UP000003835">
    <property type="component" value="Unassembled WGS sequence"/>
</dbReference>
<dbReference type="PANTHER" id="PTHR11328">
    <property type="entry name" value="MAJOR FACILITATOR SUPERFAMILY DOMAIN-CONTAINING PROTEIN"/>
    <property type="match status" value="1"/>
</dbReference>
<feature type="transmembrane region" description="Helical" evidence="8">
    <location>
        <begin position="199"/>
        <end position="219"/>
    </location>
</feature>
<reference evidence="9 10" key="1">
    <citation type="submission" date="2008-07" db="EMBL/GenBank/DDBJ databases">
        <authorList>
            <person name="Tandeau de Marsac N."/>
            <person name="Ferriera S."/>
            <person name="Johnson J."/>
            <person name="Kravitz S."/>
            <person name="Beeson K."/>
            <person name="Sutton G."/>
            <person name="Rogers Y.-H."/>
            <person name="Friedman R."/>
            <person name="Frazier M."/>
            <person name="Venter J.C."/>
        </authorList>
    </citation>
    <scope>NUCLEOTIDE SEQUENCE [LARGE SCALE GENOMIC DNA]</scope>
    <source>
        <strain evidence="9 10">PCC 7420</strain>
    </source>
</reference>
<dbReference type="SUPFAM" id="SSF103473">
    <property type="entry name" value="MFS general substrate transporter"/>
    <property type="match status" value="1"/>
</dbReference>
<dbReference type="GO" id="GO:0005886">
    <property type="term" value="C:plasma membrane"/>
    <property type="evidence" value="ECO:0007669"/>
    <property type="project" value="UniProtKB-SubCell"/>
</dbReference>
<gene>
    <name evidence="9" type="ORF">MC7420_7413</name>
</gene>
<evidence type="ECO:0000313" key="10">
    <source>
        <dbReference type="Proteomes" id="UP000003835"/>
    </source>
</evidence>
<evidence type="ECO:0000256" key="7">
    <source>
        <dbReference type="SAM" id="MobiDB-lite"/>
    </source>
</evidence>
<dbReference type="eggNOG" id="COG2211">
    <property type="taxonomic scope" value="Bacteria"/>
</dbReference>
<proteinExistence type="predicted"/>
<dbReference type="STRING" id="118168.MC7420_7413"/>
<protein>
    <submittedName>
        <fullName evidence="9">Sugar (Glycoside-Pentoside-Hexuronide) transporter subfamily</fullName>
    </submittedName>
</protein>
<feature type="transmembrane region" description="Helical" evidence="8">
    <location>
        <begin position="321"/>
        <end position="339"/>
    </location>
</feature>
<feature type="transmembrane region" description="Helical" evidence="8">
    <location>
        <begin position="257"/>
        <end position="278"/>
    </location>
</feature>
<evidence type="ECO:0000256" key="3">
    <source>
        <dbReference type="ARBA" id="ARBA00022475"/>
    </source>
</evidence>
<dbReference type="HOGENOM" id="CLU_027408_6_0_3"/>
<sequence length="490" mass="54518">MAMSNPARSESSVPPKPTQPEKLNLSTKMAYGAGDMGAGITATLLAFSLLIFLTNVAGLSPGLASTVLLIGKIWDAINDPIVGVLSDRTRFRWGRRHTWMILSGIPFGVFFFLQWVVPPINQLALFWYYVIVSILFNMAFTGVNLPYTALTPELTQDYNERTSLNSFRFAFSIGGSILSLALGQFIFKVIPNDQTQYLVLGLICTILSVLPVYWCVWGTTDPTAAGERRSPQTVEESNETEIPFLEQLKIAFSNRPFLYVIGIYLFSWLAFQLTAAIIPYYLVNWMGQESYFTAALVVQCVALVMLFVWNLVSQRVGKRAVYFMGMSAWIVAQGGLFFLPRDQVGLMYLLFVMAGFGIAIAYLIPWSMLPDVIELDELNTGQRREGIFYSFMVLLQKMGLALGLFLVGQALDFAGFLTNEPGQPIPEQPASALLAIRLVVGPLPTVFLLCGLILAYFYPITREVHAEIMLQLQERKSGTDTSADEGLELE</sequence>
<dbReference type="InterPro" id="IPR036259">
    <property type="entry name" value="MFS_trans_sf"/>
</dbReference>
<feature type="transmembrane region" description="Helical" evidence="8">
    <location>
        <begin position="431"/>
        <end position="458"/>
    </location>
</feature>
<dbReference type="GO" id="GO:0015293">
    <property type="term" value="F:symporter activity"/>
    <property type="evidence" value="ECO:0007669"/>
    <property type="project" value="InterPro"/>
</dbReference>
<keyword evidence="6 8" id="KW-0472">Membrane</keyword>
<dbReference type="AlphaFoldDB" id="B4VGX9"/>
<accession>B4VGX9</accession>
<name>B4VGX9_9CYAN</name>
<feature type="transmembrane region" description="Helical" evidence="8">
    <location>
        <begin position="126"/>
        <end position="147"/>
    </location>
</feature>
<dbReference type="RefSeq" id="WP_006098237.1">
    <property type="nucleotide sequence ID" value="NZ_DS989841.1"/>
</dbReference>
<dbReference type="FunFam" id="1.20.1250.20:FF:000183">
    <property type="entry name" value="sodium-dependent lysophosphatidylcholine symporter 1 isoform X2"/>
    <property type="match status" value="1"/>
</dbReference>
<dbReference type="InterPro" id="IPR001927">
    <property type="entry name" value="Na/Gal_symport"/>
</dbReference>
<comment type="subcellular location">
    <subcellularLocation>
        <location evidence="1">Cell membrane</location>
        <topology evidence="1">Multi-pass membrane protein</topology>
    </subcellularLocation>
</comment>
<organism evidence="9 10">
    <name type="scientific">Coleofasciculus chthonoplastes PCC 7420</name>
    <dbReference type="NCBI Taxonomy" id="118168"/>
    <lineage>
        <taxon>Bacteria</taxon>
        <taxon>Bacillati</taxon>
        <taxon>Cyanobacteriota</taxon>
        <taxon>Cyanophyceae</taxon>
        <taxon>Coleofasciculales</taxon>
        <taxon>Coleofasciculaceae</taxon>
        <taxon>Coleofasciculus</taxon>
    </lineage>
</organism>
<evidence type="ECO:0000256" key="5">
    <source>
        <dbReference type="ARBA" id="ARBA00022989"/>
    </source>
</evidence>
<evidence type="ECO:0000256" key="6">
    <source>
        <dbReference type="ARBA" id="ARBA00023136"/>
    </source>
</evidence>
<feature type="region of interest" description="Disordered" evidence="7">
    <location>
        <begin position="1"/>
        <end position="21"/>
    </location>
</feature>
<evidence type="ECO:0000313" key="9">
    <source>
        <dbReference type="EMBL" id="EDX78760.1"/>
    </source>
</evidence>
<feature type="transmembrane region" description="Helical" evidence="8">
    <location>
        <begin position="345"/>
        <end position="366"/>
    </location>
</feature>
<keyword evidence="3" id="KW-1003">Cell membrane</keyword>
<evidence type="ECO:0000256" key="4">
    <source>
        <dbReference type="ARBA" id="ARBA00022692"/>
    </source>
</evidence>
<dbReference type="Gene3D" id="1.20.1250.20">
    <property type="entry name" value="MFS general substrate transporter like domains"/>
    <property type="match status" value="1"/>
</dbReference>
<evidence type="ECO:0000256" key="1">
    <source>
        <dbReference type="ARBA" id="ARBA00004651"/>
    </source>
</evidence>
<keyword evidence="10" id="KW-1185">Reference proteome</keyword>
<keyword evidence="5 8" id="KW-1133">Transmembrane helix</keyword>
<evidence type="ECO:0000256" key="2">
    <source>
        <dbReference type="ARBA" id="ARBA00022448"/>
    </source>
</evidence>
<dbReference type="GO" id="GO:0006814">
    <property type="term" value="P:sodium ion transport"/>
    <property type="evidence" value="ECO:0007669"/>
    <property type="project" value="InterPro"/>
</dbReference>
<dbReference type="PANTHER" id="PTHR11328:SF24">
    <property type="entry name" value="MAJOR FACILITATOR SUPERFAMILY (MFS) PROFILE DOMAIN-CONTAINING PROTEIN"/>
    <property type="match status" value="1"/>
</dbReference>
<feature type="transmembrane region" description="Helical" evidence="8">
    <location>
        <begin position="387"/>
        <end position="411"/>
    </location>
</feature>
<keyword evidence="2" id="KW-0813">Transport</keyword>
<dbReference type="GO" id="GO:0008643">
    <property type="term" value="P:carbohydrate transport"/>
    <property type="evidence" value="ECO:0007669"/>
    <property type="project" value="InterPro"/>
</dbReference>
<dbReference type="CDD" id="cd17332">
    <property type="entry name" value="MFS_MelB_like"/>
    <property type="match status" value="1"/>
</dbReference>
<feature type="transmembrane region" description="Helical" evidence="8">
    <location>
        <begin position="290"/>
        <end position="309"/>
    </location>
</feature>
<dbReference type="Pfam" id="PF13347">
    <property type="entry name" value="MFS_2"/>
    <property type="match status" value="1"/>
</dbReference>
<dbReference type="InterPro" id="IPR039672">
    <property type="entry name" value="MFS_2"/>
</dbReference>
<feature type="transmembrane region" description="Helical" evidence="8">
    <location>
        <begin position="167"/>
        <end position="187"/>
    </location>
</feature>
<dbReference type="NCBIfam" id="TIGR00792">
    <property type="entry name" value="gph"/>
    <property type="match status" value="1"/>
</dbReference>
<feature type="transmembrane region" description="Helical" evidence="8">
    <location>
        <begin position="98"/>
        <end position="120"/>
    </location>
</feature>